<dbReference type="Proteomes" id="UP000075606">
    <property type="component" value="Unassembled WGS sequence"/>
</dbReference>
<dbReference type="InterPro" id="IPR025631">
    <property type="entry name" value="Porin_10"/>
</dbReference>
<dbReference type="RefSeq" id="WP_068223976.1">
    <property type="nucleotide sequence ID" value="NZ_LRPC01000028.1"/>
</dbReference>
<name>A0A150X695_9BACT</name>
<dbReference type="Pfam" id="PF14121">
    <property type="entry name" value="Porin_10"/>
    <property type="match status" value="1"/>
</dbReference>
<reference evidence="1 2" key="1">
    <citation type="submission" date="2016-01" db="EMBL/GenBank/DDBJ databases">
        <title>Genome sequencing of Roseivirga spongicola UST030701-084.</title>
        <authorList>
            <person name="Selvaratnam C."/>
            <person name="Thevarajoo S."/>
            <person name="Goh K.M."/>
            <person name="Ee R."/>
            <person name="Chan K.-G."/>
            <person name="Chong C.S."/>
        </authorList>
    </citation>
    <scope>NUCLEOTIDE SEQUENCE [LARGE SCALE GENOMIC DNA]</scope>
    <source>
        <strain evidence="1 2">UST030701-084</strain>
    </source>
</reference>
<evidence type="ECO:0000313" key="1">
    <source>
        <dbReference type="EMBL" id="KYG74238.1"/>
    </source>
</evidence>
<keyword evidence="2" id="KW-1185">Reference proteome</keyword>
<sequence length="635" mass="73384">MSVSAQNDLNSFSNGADSLLQARMNARDAEALRNKESYSAKSTRFTYERNFKYNNIVFQNPDTIPDNMHRVSYYESNNYLIQNLGNIGTAQRSLFYEVPKVIGRTSGYNAYNPFYTTPDQIRYYDTRSPYTDIKAYFAGGGRAITDITFTLNDSTQFNIGGSFKALRAEKQLAYLTRGDRQVTSNDWNIFGFYRPQKLKKYLLLFNTTQFKHTVQEQGGIIDPALQPEPPNGDALSFFDYEDANVYLDGADSYDKRGGLHLYQQYDLDSIFQVYHTLDYVQQIARYNDDYDLRGYDRYIYDDVVNTEDSTRTINDRNFFSDFSNEFGLKGRTKKFSYTAYYRNRILKNESLRSSSEAYSSAMEANEVEHYVGGTLRQQITPKVFLKATGEFMFDGNYLIEGDFSSDWFDAKYSRVVSQPSFLADFYFQDGRNWISGFENETSDNLEGTIKISSNRVSFRPFLRFNRISNYIFFNQDRVAEQANSDIILLTPGLHFDYAITPKLKWSNSVRYNSISGGSASNYKLPQFMALSQLAFKNVIFDGKMIVHTGIDVFYQTEYEPLAYDPIIQQFYLQDSFVSDDFAKIDLFVNFKVGNFMILAKMGHVNQLGTNGYFISPNYTGARRTLDLGVRWLFFD</sequence>
<dbReference type="OrthoDB" id="1489309at2"/>
<evidence type="ECO:0000313" key="2">
    <source>
        <dbReference type="Proteomes" id="UP000075606"/>
    </source>
</evidence>
<dbReference type="AlphaFoldDB" id="A0A150X695"/>
<dbReference type="STRING" id="333140.AWW68_16455"/>
<gene>
    <name evidence="1" type="ORF">AWW68_16455</name>
</gene>
<protein>
    <recommendedName>
        <fullName evidence="3">Porin</fullName>
    </recommendedName>
</protein>
<accession>A0A150X695</accession>
<comment type="caution">
    <text evidence="1">The sequence shown here is derived from an EMBL/GenBank/DDBJ whole genome shotgun (WGS) entry which is preliminary data.</text>
</comment>
<dbReference type="EMBL" id="LRPC01000028">
    <property type="protein sequence ID" value="KYG74238.1"/>
    <property type="molecule type" value="Genomic_DNA"/>
</dbReference>
<evidence type="ECO:0008006" key="3">
    <source>
        <dbReference type="Google" id="ProtNLM"/>
    </source>
</evidence>
<organism evidence="1 2">
    <name type="scientific">Roseivirga spongicola</name>
    <dbReference type="NCBI Taxonomy" id="333140"/>
    <lineage>
        <taxon>Bacteria</taxon>
        <taxon>Pseudomonadati</taxon>
        <taxon>Bacteroidota</taxon>
        <taxon>Cytophagia</taxon>
        <taxon>Cytophagales</taxon>
        <taxon>Roseivirgaceae</taxon>
        <taxon>Roseivirga</taxon>
    </lineage>
</organism>
<proteinExistence type="predicted"/>